<evidence type="ECO:0000256" key="11">
    <source>
        <dbReference type="PROSITE-ProRule" id="PRU00043"/>
    </source>
</evidence>
<dbReference type="PANTHER" id="PTHR24028">
    <property type="entry name" value="CADHERIN-87A"/>
    <property type="match status" value="1"/>
</dbReference>
<evidence type="ECO:0000256" key="10">
    <source>
        <dbReference type="ARBA" id="ARBA00023180"/>
    </source>
</evidence>
<dbReference type="FunFam" id="2.60.40.60:FF:000001">
    <property type="entry name" value="Protocadherin alpha 2"/>
    <property type="match status" value="1"/>
</dbReference>
<dbReference type="SMART" id="SM00112">
    <property type="entry name" value="CA"/>
    <property type="match status" value="4"/>
</dbReference>
<reference evidence="14" key="2">
    <citation type="submission" date="2025-09" db="UniProtKB">
        <authorList>
            <consortium name="Ensembl"/>
        </authorList>
    </citation>
    <scope>IDENTIFICATION</scope>
</reference>
<dbReference type="Pfam" id="PF16492">
    <property type="entry name" value="Cadherin_C_2"/>
    <property type="match status" value="1"/>
</dbReference>
<organism evidence="14 15">
    <name type="scientific">Leptobrachium leishanense</name>
    <name type="common">Leishan spiny toad</name>
    <dbReference type="NCBI Taxonomy" id="445787"/>
    <lineage>
        <taxon>Eukaryota</taxon>
        <taxon>Metazoa</taxon>
        <taxon>Chordata</taxon>
        <taxon>Craniata</taxon>
        <taxon>Vertebrata</taxon>
        <taxon>Euteleostomi</taxon>
        <taxon>Amphibia</taxon>
        <taxon>Batrachia</taxon>
        <taxon>Anura</taxon>
        <taxon>Pelobatoidea</taxon>
        <taxon>Megophryidae</taxon>
        <taxon>Leptobrachium</taxon>
    </lineage>
</organism>
<dbReference type="PROSITE" id="PS50268">
    <property type="entry name" value="CADHERIN_2"/>
    <property type="match status" value="4"/>
</dbReference>
<evidence type="ECO:0000256" key="4">
    <source>
        <dbReference type="ARBA" id="ARBA00022729"/>
    </source>
</evidence>
<evidence type="ECO:0000256" key="7">
    <source>
        <dbReference type="ARBA" id="ARBA00022889"/>
    </source>
</evidence>
<dbReference type="SUPFAM" id="SSF49313">
    <property type="entry name" value="Cadherin-like"/>
    <property type="match status" value="4"/>
</dbReference>
<dbReference type="Gene3D" id="2.60.40.60">
    <property type="entry name" value="Cadherins"/>
    <property type="match status" value="4"/>
</dbReference>
<dbReference type="GO" id="GO:0005886">
    <property type="term" value="C:plasma membrane"/>
    <property type="evidence" value="ECO:0007669"/>
    <property type="project" value="UniProtKB-SubCell"/>
</dbReference>
<keyword evidence="8 12" id="KW-1133">Transmembrane helix</keyword>
<dbReference type="GeneTree" id="ENSGT00940000156683"/>
<dbReference type="AlphaFoldDB" id="A0A8C5MG72"/>
<sequence>MIILRDLFVSENVQINSTVIRVNASDKDEGNNATDQNVIRAFTINPKTGEIKIKGRLDYEETKHYEISVEAKDGGGLAGHAKVLIQVLDENDNTPEIFITSLSSPIPEDSIPGTAVALIEVHDIDSGDNSEVECQIVGSVPFKLISSSSNFYEIVTKNSLDRELTSSYNITIQASDKGSPPLSSKQIIRLDISDVNDNTPRFEKNTYVVYIPENNLSGVSVYSVQAIDMDTEENGRIVYSIESFQEQTMSSYISINPVTGDIYAQRTFDYEKLKEFHVQITARDGGSPPLNSSTMLRVCVIDQNDNAPTILYPSTDTDDSATFEIVPLSSEQGTLVTKVVAVDADSGHNAWLSYYFLQSAEQSYFIINQHTGEIKTSRIFQEKDSLRQTVVIIVKDNGTPRLSASATLNLVVAGNFQQALPELGSHPSKSNSQSNLQIYLVVALALISFLFLLTVMLAIISKYRESRSSPSFSSFSTNLYPHVDHHFLSQFNNGTLPLPYSYDVCVYVFSTRSVLKKTCGI</sequence>
<dbReference type="Proteomes" id="UP000694569">
    <property type="component" value="Unplaced"/>
</dbReference>
<dbReference type="FunFam" id="2.60.40.60:FF:000004">
    <property type="entry name" value="Protocadherin 1 gamma 2"/>
    <property type="match status" value="1"/>
</dbReference>
<evidence type="ECO:0000256" key="12">
    <source>
        <dbReference type="SAM" id="Phobius"/>
    </source>
</evidence>
<comment type="subcellular location">
    <subcellularLocation>
        <location evidence="1">Cell membrane</location>
        <topology evidence="1">Single-pass type I membrane protein</topology>
    </subcellularLocation>
</comment>
<evidence type="ECO:0000256" key="6">
    <source>
        <dbReference type="ARBA" id="ARBA00022837"/>
    </source>
</evidence>
<evidence type="ECO:0000256" key="9">
    <source>
        <dbReference type="ARBA" id="ARBA00023136"/>
    </source>
</evidence>
<keyword evidence="7" id="KW-0130">Cell adhesion</keyword>
<evidence type="ECO:0000256" key="8">
    <source>
        <dbReference type="ARBA" id="ARBA00022989"/>
    </source>
</evidence>
<feature type="domain" description="Cadherin" evidence="13">
    <location>
        <begin position="326"/>
        <end position="423"/>
    </location>
</feature>
<dbReference type="InterPro" id="IPR050174">
    <property type="entry name" value="Protocadherin/Cadherin-CA"/>
</dbReference>
<evidence type="ECO:0000256" key="5">
    <source>
        <dbReference type="ARBA" id="ARBA00022737"/>
    </source>
</evidence>
<name>A0A8C5MG72_9ANUR</name>
<dbReference type="CDD" id="cd11304">
    <property type="entry name" value="Cadherin_repeat"/>
    <property type="match status" value="4"/>
</dbReference>
<dbReference type="InterPro" id="IPR015919">
    <property type="entry name" value="Cadherin-like_sf"/>
</dbReference>
<dbReference type="Pfam" id="PF00028">
    <property type="entry name" value="Cadherin"/>
    <property type="match status" value="4"/>
</dbReference>
<keyword evidence="9 12" id="KW-0472">Membrane</keyword>
<feature type="domain" description="Cadherin" evidence="13">
    <location>
        <begin position="9"/>
        <end position="97"/>
    </location>
</feature>
<dbReference type="PRINTS" id="PR00205">
    <property type="entry name" value="CADHERIN"/>
</dbReference>
<dbReference type="Ensembl" id="ENSLLET00000013178.1">
    <property type="protein sequence ID" value="ENSLLEP00000012686.1"/>
    <property type="gene ID" value="ENSLLEG00000008010.1"/>
</dbReference>
<dbReference type="InterPro" id="IPR002126">
    <property type="entry name" value="Cadherin-like_dom"/>
</dbReference>
<keyword evidence="4" id="KW-0732">Signal</keyword>
<evidence type="ECO:0000256" key="2">
    <source>
        <dbReference type="ARBA" id="ARBA00022475"/>
    </source>
</evidence>
<dbReference type="GO" id="GO:0007156">
    <property type="term" value="P:homophilic cell adhesion via plasma membrane adhesion molecules"/>
    <property type="evidence" value="ECO:0007669"/>
    <property type="project" value="InterPro"/>
</dbReference>
<evidence type="ECO:0000259" key="13">
    <source>
        <dbReference type="PROSITE" id="PS50268"/>
    </source>
</evidence>
<dbReference type="FunFam" id="2.60.40.60:FF:000129">
    <property type="entry name" value="protocadherin alpha-C2 isoform X1"/>
    <property type="match status" value="1"/>
</dbReference>
<keyword evidence="5" id="KW-0677">Repeat</keyword>
<keyword evidence="3 12" id="KW-0812">Transmembrane</keyword>
<dbReference type="OrthoDB" id="6252479at2759"/>
<dbReference type="InterPro" id="IPR020894">
    <property type="entry name" value="Cadherin_CS"/>
</dbReference>
<dbReference type="GO" id="GO:0005509">
    <property type="term" value="F:calcium ion binding"/>
    <property type="evidence" value="ECO:0007669"/>
    <property type="project" value="UniProtKB-UniRule"/>
</dbReference>
<dbReference type="PROSITE" id="PS00232">
    <property type="entry name" value="CADHERIN_1"/>
    <property type="match status" value="2"/>
</dbReference>
<protein>
    <recommendedName>
        <fullName evidence="13">Cadherin domain-containing protein</fullName>
    </recommendedName>
</protein>
<proteinExistence type="predicted"/>
<dbReference type="FunFam" id="2.60.40.60:FF:000002">
    <property type="entry name" value="Protocadherin alpha 2"/>
    <property type="match status" value="1"/>
</dbReference>
<dbReference type="InterPro" id="IPR032455">
    <property type="entry name" value="Cadherin_C"/>
</dbReference>
<evidence type="ECO:0000256" key="1">
    <source>
        <dbReference type="ARBA" id="ARBA00004251"/>
    </source>
</evidence>
<evidence type="ECO:0000313" key="15">
    <source>
        <dbReference type="Proteomes" id="UP000694569"/>
    </source>
</evidence>
<feature type="domain" description="Cadherin" evidence="13">
    <location>
        <begin position="98"/>
        <end position="202"/>
    </location>
</feature>
<reference evidence="14" key="1">
    <citation type="submission" date="2025-08" db="UniProtKB">
        <authorList>
            <consortium name="Ensembl"/>
        </authorList>
    </citation>
    <scope>IDENTIFICATION</scope>
</reference>
<feature type="transmembrane region" description="Helical" evidence="12">
    <location>
        <begin position="438"/>
        <end position="460"/>
    </location>
</feature>
<evidence type="ECO:0000313" key="14">
    <source>
        <dbReference type="Ensembl" id="ENSLLEP00000012686.1"/>
    </source>
</evidence>
<keyword evidence="6 11" id="KW-0106">Calcium</keyword>
<evidence type="ECO:0000256" key="3">
    <source>
        <dbReference type="ARBA" id="ARBA00022692"/>
    </source>
</evidence>
<accession>A0A8C5MG72</accession>
<keyword evidence="10" id="KW-0325">Glycoprotein</keyword>
<feature type="domain" description="Cadherin" evidence="13">
    <location>
        <begin position="203"/>
        <end position="310"/>
    </location>
</feature>
<dbReference type="PANTHER" id="PTHR24028:SF73">
    <property type="entry name" value="PROTOCADHERIN GAMMA-B3-RELATED"/>
    <property type="match status" value="1"/>
</dbReference>
<keyword evidence="15" id="KW-1185">Reference proteome</keyword>
<keyword evidence="2" id="KW-1003">Cell membrane</keyword>